<dbReference type="RefSeq" id="XP_001031899.1">
    <property type="nucleotide sequence ID" value="XM_001031899.2"/>
</dbReference>
<proteinExistence type="predicted"/>
<dbReference type="InParanoid" id="Q22FZ0"/>
<dbReference type="EMBL" id="GG662576">
    <property type="protein sequence ID" value="EAR84236.1"/>
    <property type="molecule type" value="Genomic_DNA"/>
</dbReference>
<evidence type="ECO:0000256" key="1">
    <source>
        <dbReference type="SAM" id="SignalP"/>
    </source>
</evidence>
<protein>
    <submittedName>
        <fullName evidence="2">Transmembrane protein, putative</fullName>
    </submittedName>
</protein>
<dbReference type="AlphaFoldDB" id="Q22FZ0"/>
<organism evidence="2 3">
    <name type="scientific">Tetrahymena thermophila (strain SB210)</name>
    <dbReference type="NCBI Taxonomy" id="312017"/>
    <lineage>
        <taxon>Eukaryota</taxon>
        <taxon>Sar</taxon>
        <taxon>Alveolata</taxon>
        <taxon>Ciliophora</taxon>
        <taxon>Intramacronucleata</taxon>
        <taxon>Oligohymenophorea</taxon>
        <taxon>Hymenostomatida</taxon>
        <taxon>Tetrahymenina</taxon>
        <taxon>Tetrahymenidae</taxon>
        <taxon>Tetrahymena</taxon>
    </lineage>
</organism>
<keyword evidence="2" id="KW-0472">Membrane</keyword>
<feature type="chain" id="PRO_5004201109" evidence="1">
    <location>
        <begin position="21"/>
        <end position="150"/>
    </location>
</feature>
<evidence type="ECO:0000313" key="2">
    <source>
        <dbReference type="EMBL" id="EAR84236.1"/>
    </source>
</evidence>
<keyword evidence="1" id="KW-0732">Signal</keyword>
<reference evidence="3" key="1">
    <citation type="journal article" date="2006" name="PLoS Biol.">
        <title>Macronuclear genome sequence of the ciliate Tetrahymena thermophila, a model eukaryote.</title>
        <authorList>
            <person name="Eisen J.A."/>
            <person name="Coyne R.S."/>
            <person name="Wu M."/>
            <person name="Wu D."/>
            <person name="Thiagarajan M."/>
            <person name="Wortman J.R."/>
            <person name="Badger J.H."/>
            <person name="Ren Q."/>
            <person name="Amedeo P."/>
            <person name="Jones K.M."/>
            <person name="Tallon L.J."/>
            <person name="Delcher A.L."/>
            <person name="Salzberg S.L."/>
            <person name="Silva J.C."/>
            <person name="Haas B.J."/>
            <person name="Majoros W.H."/>
            <person name="Farzad M."/>
            <person name="Carlton J.M."/>
            <person name="Smith R.K. Jr."/>
            <person name="Garg J."/>
            <person name="Pearlman R.E."/>
            <person name="Karrer K.M."/>
            <person name="Sun L."/>
            <person name="Manning G."/>
            <person name="Elde N.C."/>
            <person name="Turkewitz A.P."/>
            <person name="Asai D.J."/>
            <person name="Wilkes D.E."/>
            <person name="Wang Y."/>
            <person name="Cai H."/>
            <person name="Collins K."/>
            <person name="Stewart B.A."/>
            <person name="Lee S.R."/>
            <person name="Wilamowska K."/>
            <person name="Weinberg Z."/>
            <person name="Ruzzo W.L."/>
            <person name="Wloga D."/>
            <person name="Gaertig J."/>
            <person name="Frankel J."/>
            <person name="Tsao C.-C."/>
            <person name="Gorovsky M.A."/>
            <person name="Keeling P.J."/>
            <person name="Waller R.F."/>
            <person name="Patron N.J."/>
            <person name="Cherry J.M."/>
            <person name="Stover N.A."/>
            <person name="Krieger C.J."/>
            <person name="del Toro C."/>
            <person name="Ryder H.F."/>
            <person name="Williamson S.C."/>
            <person name="Barbeau R.A."/>
            <person name="Hamilton E.P."/>
            <person name="Orias E."/>
        </authorList>
    </citation>
    <scope>NUCLEOTIDE SEQUENCE [LARGE SCALE GENOMIC DNA]</scope>
    <source>
        <strain evidence="3">SB210</strain>
    </source>
</reference>
<dbReference type="KEGG" id="tet:TTHERM_00721670"/>
<sequence>MNKLFFVIPILALISSTVFLLQRQTIELQNIVPVTFNQYQKCIENISTDYTCHQSKEYIEIQKLFKEQIYSDQAPESCSQFIVYKSMFTLTDQEVNKNQYFEDCFINEKVRAIANRNECFFKQVYAPQYLLCGGFDIYAYPPYTTYQIQN</sequence>
<name>Q22FZ0_TETTS</name>
<dbReference type="Proteomes" id="UP000009168">
    <property type="component" value="Unassembled WGS sequence"/>
</dbReference>
<accession>Q22FZ0</accession>
<keyword evidence="3" id="KW-1185">Reference proteome</keyword>
<dbReference type="GeneID" id="7838116"/>
<gene>
    <name evidence="2" type="ORF">TTHERM_00721670</name>
</gene>
<dbReference type="HOGENOM" id="CLU_144474_0_0_1"/>
<evidence type="ECO:0000313" key="3">
    <source>
        <dbReference type="Proteomes" id="UP000009168"/>
    </source>
</evidence>
<feature type="signal peptide" evidence="1">
    <location>
        <begin position="1"/>
        <end position="20"/>
    </location>
</feature>
<keyword evidence="2" id="KW-0812">Transmembrane</keyword>